<comment type="subcellular location">
    <subcellularLocation>
        <location evidence="1">Endomembrane system</location>
        <topology evidence="1">Multi-pass membrane protein</topology>
    </subcellularLocation>
</comment>
<feature type="transmembrane region" description="Helical" evidence="5">
    <location>
        <begin position="148"/>
        <end position="170"/>
    </location>
</feature>
<dbReference type="eggNOG" id="ENOG502S05F">
    <property type="taxonomic scope" value="Eukaryota"/>
</dbReference>
<evidence type="ECO:0000256" key="4">
    <source>
        <dbReference type="ARBA" id="ARBA00023136"/>
    </source>
</evidence>
<dbReference type="InterPro" id="IPR010482">
    <property type="entry name" value="TECPR1-like_DysF"/>
</dbReference>
<evidence type="ECO:0000313" key="7">
    <source>
        <dbReference type="EMBL" id="EGV61087.1"/>
    </source>
</evidence>
<dbReference type="AlphaFoldDB" id="G3BDJ0"/>
<protein>
    <submittedName>
        <fullName evidence="7">Integral peroxisomal membrane peroxin</fullName>
    </submittedName>
</protein>
<keyword evidence="4 5" id="KW-0472">Membrane</keyword>
<keyword evidence="2 5" id="KW-0812">Transmembrane</keyword>
<feature type="transmembrane region" description="Helical" evidence="5">
    <location>
        <begin position="85"/>
        <end position="107"/>
    </location>
</feature>
<proteinExistence type="predicted"/>
<feature type="transmembrane region" description="Helical" evidence="5">
    <location>
        <begin position="63"/>
        <end position="79"/>
    </location>
</feature>
<name>G3BDJ0_CANTC</name>
<dbReference type="OrthoDB" id="5586090at2759"/>
<dbReference type="Proteomes" id="UP000000707">
    <property type="component" value="Unassembled WGS sequence"/>
</dbReference>
<dbReference type="KEGG" id="cten:18248266"/>
<dbReference type="GeneID" id="18248266"/>
<dbReference type="InterPro" id="IPR006614">
    <property type="entry name" value="Peroxin/Ferlin"/>
</dbReference>
<evidence type="ECO:0000256" key="2">
    <source>
        <dbReference type="ARBA" id="ARBA00022692"/>
    </source>
</evidence>
<evidence type="ECO:0000256" key="5">
    <source>
        <dbReference type="SAM" id="Phobius"/>
    </source>
</evidence>
<dbReference type="EMBL" id="GL996528">
    <property type="protein sequence ID" value="EGV61087.1"/>
    <property type="molecule type" value="Genomic_DNA"/>
</dbReference>
<dbReference type="GO" id="GO:0007031">
    <property type="term" value="P:peroxisome organization"/>
    <property type="evidence" value="ECO:0007669"/>
    <property type="project" value="UniProtKB-ARBA"/>
</dbReference>
<evidence type="ECO:0000313" key="8">
    <source>
        <dbReference type="EMBL" id="EGV61088.1"/>
    </source>
</evidence>
<dbReference type="InterPro" id="IPR052646">
    <property type="entry name" value="Peroxisomal_PEX28-32"/>
</dbReference>
<organism evidence="9">
    <name type="scientific">Candida tenuis (strain ATCC 10573 / BCRC 21748 / CBS 615 / JCM 9827 / NBRC 10315 / NRRL Y-1498 / VKM Y-70)</name>
    <name type="common">Yeast</name>
    <name type="synonym">Yamadazyma tenuis</name>
    <dbReference type="NCBI Taxonomy" id="590646"/>
    <lineage>
        <taxon>Eukaryota</taxon>
        <taxon>Fungi</taxon>
        <taxon>Dikarya</taxon>
        <taxon>Ascomycota</taxon>
        <taxon>Saccharomycotina</taxon>
        <taxon>Pichiomycetes</taxon>
        <taxon>Debaryomycetaceae</taxon>
        <taxon>Yamadazyma</taxon>
    </lineage>
</organism>
<dbReference type="EMBL" id="GL996528">
    <property type="protein sequence ID" value="EGV61088.1"/>
    <property type="molecule type" value="Genomic_DNA"/>
</dbReference>
<dbReference type="PANTHER" id="PTHR31679:SF2">
    <property type="entry name" value="PEROXISOMAL MEMBRANE PROTEIN PEX30-RELATED"/>
    <property type="match status" value="1"/>
</dbReference>
<feature type="domain" description="Peroxin/Ferlin" evidence="6">
    <location>
        <begin position="253"/>
        <end position="323"/>
    </location>
</feature>
<evidence type="ECO:0000313" key="9">
    <source>
        <dbReference type="Proteomes" id="UP000000707"/>
    </source>
</evidence>
<dbReference type="SMART" id="SM00693">
    <property type="entry name" value="DysFN"/>
    <property type="match status" value="1"/>
</dbReference>
<dbReference type="PANTHER" id="PTHR31679">
    <property type="entry name" value="PEROXISOMAL MEMBRANE PROTEIN PEX30-RELATED"/>
    <property type="match status" value="1"/>
</dbReference>
<keyword evidence="3 5" id="KW-1133">Transmembrane helix</keyword>
<dbReference type="GO" id="GO:0005778">
    <property type="term" value="C:peroxisomal membrane"/>
    <property type="evidence" value="ECO:0007669"/>
    <property type="project" value="TreeGrafter"/>
</dbReference>
<evidence type="ECO:0000256" key="1">
    <source>
        <dbReference type="ARBA" id="ARBA00004127"/>
    </source>
</evidence>
<dbReference type="STRING" id="590646.G3BDJ0"/>
<sequence>MSETDIIYAPFQPSDTRLLTGSNNNQLLVDNPILSSILAKIFPYLLIADNALEIITWTNEDPYTNFLFIIIYSIVIMYWNSISLVILPIIMALVFSYMIWIVNSTIFDIKYNEKPTIDEILHTLHNITVRFEMLLKPIKKSDFKAHNFIQMFVMTVLLTPVHLLLINYALSPKKFLWLTGLFVLSYHSPWSYSLRRLLWRSVYVRILVFYLTGLDIKLNMESKSKPINSKSMEHALSDLKVLNKSVESPTRLKQTILFEVLENERRWIGIGWSKLLLPSERSNYCFPHTLIQTVELSQFSPPVFNDDLYSYSWEWLDQKWSIDKEFSKNKNNGWKFFDNSWENGDFIDGFSKFTRSRMWTRRAVLCIDKRTKVNDK</sequence>
<accession>G3BDJ0</accession>
<dbReference type="HOGENOM" id="CLU_016397_0_0_1"/>
<keyword evidence="9" id="KW-1185">Reference proteome</keyword>
<reference evidence="8 9" key="1">
    <citation type="journal article" date="2011" name="Proc. Natl. Acad. Sci. U.S.A.">
        <title>Comparative genomics of xylose-fermenting fungi for enhanced biofuel production.</title>
        <authorList>
            <person name="Wohlbach D.J."/>
            <person name="Kuo A."/>
            <person name="Sato T.K."/>
            <person name="Potts K.M."/>
            <person name="Salamov A.A."/>
            <person name="LaButti K.M."/>
            <person name="Sun H."/>
            <person name="Clum A."/>
            <person name="Pangilinan J.L."/>
            <person name="Lindquist E.A."/>
            <person name="Lucas S."/>
            <person name="Lapidus A."/>
            <person name="Jin M."/>
            <person name="Gunawan C."/>
            <person name="Balan V."/>
            <person name="Dale B.E."/>
            <person name="Jeffries T.W."/>
            <person name="Zinkel R."/>
            <person name="Barry K.W."/>
            <person name="Grigoriev I.V."/>
            <person name="Gasch A.P."/>
        </authorList>
    </citation>
    <scope>NUCLEOTIDE SEQUENCE [LARGE SCALE GENOMIC DNA]</scope>
    <source>
        <strain evidence="8">ATCC 10573</strain>
        <strain evidence="9">ATCC 10573 / BCRC 21748 / CBS 615 / JCM 9827 / NBRC 10315 / NRRL Y-1498 / VKM Y-70</strain>
    </source>
</reference>
<evidence type="ECO:0000259" key="6">
    <source>
        <dbReference type="SMART" id="SM00693"/>
    </source>
</evidence>
<evidence type="ECO:0000256" key="3">
    <source>
        <dbReference type="ARBA" id="ARBA00022989"/>
    </source>
</evidence>
<gene>
    <name evidence="8" type="ORF">CANTEDRAFT_116361</name>
</gene>
<dbReference type="GO" id="GO:0012505">
    <property type="term" value="C:endomembrane system"/>
    <property type="evidence" value="ECO:0007669"/>
    <property type="project" value="UniProtKB-SubCell"/>
</dbReference>
<dbReference type="Pfam" id="PF06398">
    <property type="entry name" value="Pex24p"/>
    <property type="match status" value="1"/>
</dbReference>